<dbReference type="EMBL" id="CP133612">
    <property type="protein sequence ID" value="WMV10130.1"/>
    <property type="molecule type" value="Genomic_DNA"/>
</dbReference>
<evidence type="ECO:0000313" key="1">
    <source>
        <dbReference type="EMBL" id="WMV10130.1"/>
    </source>
</evidence>
<evidence type="ECO:0000313" key="2">
    <source>
        <dbReference type="Proteomes" id="UP001234989"/>
    </source>
</evidence>
<dbReference type="PANTHER" id="PTHR37984">
    <property type="entry name" value="PROTEIN CBG26694"/>
    <property type="match status" value="1"/>
</dbReference>
<dbReference type="InterPro" id="IPR043128">
    <property type="entry name" value="Rev_trsase/Diguanyl_cyclase"/>
</dbReference>
<accession>A0AAF0PUF8</accession>
<dbReference type="AlphaFoldDB" id="A0AAF0PUF8"/>
<dbReference type="Proteomes" id="UP001234989">
    <property type="component" value="Chromosome 1"/>
</dbReference>
<proteinExistence type="predicted"/>
<name>A0AAF0PUF8_SOLVR</name>
<dbReference type="SUPFAM" id="SSF56672">
    <property type="entry name" value="DNA/RNA polymerases"/>
    <property type="match status" value="1"/>
</dbReference>
<sequence>MTPAPSSASALSPGFDRITKGRHQALSLRGKIRVTRLFHLVQSVGSGYNFSSASKSPTQQGASFGTGVGHRQNNLYALQARQDQENFPDMSVTFLGHVVSSEGIRMDSQKIEAVQHWPKPTSPTDIKSFLGLVGYYKRVGLGCVLMQQYHKSLQYVFTQKELNLRQMRWLEFLKYYDMNVLYHPDTSDGGVIVQNGSESSLVAEVKEK</sequence>
<keyword evidence="2" id="KW-1185">Reference proteome</keyword>
<dbReference type="InterPro" id="IPR043502">
    <property type="entry name" value="DNA/RNA_pol_sf"/>
</dbReference>
<protein>
    <submittedName>
        <fullName evidence="1">Uncharacterized protein</fullName>
    </submittedName>
</protein>
<reference evidence="1" key="1">
    <citation type="submission" date="2023-08" db="EMBL/GenBank/DDBJ databases">
        <title>A de novo genome assembly of Solanum verrucosum Schlechtendal, a Mexican diploid species geographically isolated from the other diploid A-genome species in potato relatives.</title>
        <authorList>
            <person name="Hosaka K."/>
        </authorList>
    </citation>
    <scope>NUCLEOTIDE SEQUENCE</scope>
    <source>
        <tissue evidence="1">Young leaves</tissue>
    </source>
</reference>
<organism evidence="1 2">
    <name type="scientific">Solanum verrucosum</name>
    <dbReference type="NCBI Taxonomy" id="315347"/>
    <lineage>
        <taxon>Eukaryota</taxon>
        <taxon>Viridiplantae</taxon>
        <taxon>Streptophyta</taxon>
        <taxon>Embryophyta</taxon>
        <taxon>Tracheophyta</taxon>
        <taxon>Spermatophyta</taxon>
        <taxon>Magnoliopsida</taxon>
        <taxon>eudicotyledons</taxon>
        <taxon>Gunneridae</taxon>
        <taxon>Pentapetalae</taxon>
        <taxon>asterids</taxon>
        <taxon>lamiids</taxon>
        <taxon>Solanales</taxon>
        <taxon>Solanaceae</taxon>
        <taxon>Solanoideae</taxon>
        <taxon>Solaneae</taxon>
        <taxon>Solanum</taxon>
    </lineage>
</organism>
<gene>
    <name evidence="1" type="ORF">MTR67_003515</name>
</gene>
<dbReference type="InterPro" id="IPR050951">
    <property type="entry name" value="Retrovirus_Pol_polyprotein"/>
</dbReference>
<dbReference type="Gene3D" id="3.30.70.270">
    <property type="match status" value="1"/>
</dbReference>
<dbReference type="PANTHER" id="PTHR37984:SF5">
    <property type="entry name" value="PROTEIN NYNRIN-LIKE"/>
    <property type="match status" value="1"/>
</dbReference>